<feature type="region of interest" description="Disordered" evidence="1">
    <location>
        <begin position="53"/>
        <end position="73"/>
    </location>
</feature>
<evidence type="ECO:0000313" key="4">
    <source>
        <dbReference type="EMBL" id="CAB4215265.1"/>
    </source>
</evidence>
<proteinExistence type="predicted"/>
<organism evidence="2">
    <name type="scientific">uncultured Caudovirales phage</name>
    <dbReference type="NCBI Taxonomy" id="2100421"/>
    <lineage>
        <taxon>Viruses</taxon>
        <taxon>Duplodnaviria</taxon>
        <taxon>Heunggongvirae</taxon>
        <taxon>Uroviricota</taxon>
        <taxon>Caudoviricetes</taxon>
        <taxon>Peduoviridae</taxon>
        <taxon>Maltschvirus</taxon>
        <taxon>Maltschvirus maltsch</taxon>
    </lineage>
</organism>
<evidence type="ECO:0008006" key="5">
    <source>
        <dbReference type="Google" id="ProtNLM"/>
    </source>
</evidence>
<gene>
    <name evidence="2" type="ORF">UFOVP1112_11</name>
    <name evidence="3" type="ORF">UFOVP1385_32</name>
    <name evidence="4" type="ORF">UFOVP1478_10</name>
</gene>
<dbReference type="EMBL" id="LR797425">
    <property type="protein sequence ID" value="CAB4215265.1"/>
    <property type="molecule type" value="Genomic_DNA"/>
</dbReference>
<dbReference type="NCBIfam" id="TIGR04387">
    <property type="entry name" value="capsid_maj_N4"/>
    <property type="match status" value="1"/>
</dbReference>
<evidence type="ECO:0000313" key="3">
    <source>
        <dbReference type="EMBL" id="CAB4204098.1"/>
    </source>
</evidence>
<sequence>MITTPSTLPAQVQQTFDDVLLSVRTPNLIMKLGALSKRLPAKGGRTLRMSRYDRLPTSPVPLGSSGATPPATPLNRVDIDATMSFYGQYVAINQQVTLQNQDPVLNETAELLGLSLRMTEDQITKEMLASTSSFYNCTGGTNGDLPTDISLSDIDEVTSALLQNDAWMIMDMVGGENKFGTGPVRDAYLALGHVALAKDLNNVNGFISKWNYPNQNEVVRSEWGCVNNVRFMLSSVGSVSPNASALGNNVYNTFIQGMEALACVEQDNYSARFLYRPPVFSDPLFQNVTIGYVFAEVPRILNDLWITNMRSTLR</sequence>
<protein>
    <recommendedName>
        <fullName evidence="5">Capsid protein</fullName>
    </recommendedName>
</protein>
<name>A0A6J5QPX4_9CAUD</name>
<evidence type="ECO:0000256" key="1">
    <source>
        <dbReference type="SAM" id="MobiDB-lite"/>
    </source>
</evidence>
<evidence type="ECO:0000313" key="2">
    <source>
        <dbReference type="EMBL" id="CAB4184547.1"/>
    </source>
</evidence>
<accession>A0A6J5QPX4</accession>
<dbReference type="EMBL" id="LR797335">
    <property type="protein sequence ID" value="CAB4204098.1"/>
    <property type="molecule type" value="Genomic_DNA"/>
</dbReference>
<reference evidence="2" key="1">
    <citation type="submission" date="2020-05" db="EMBL/GenBank/DDBJ databases">
        <authorList>
            <person name="Chiriac C."/>
            <person name="Salcher M."/>
            <person name="Ghai R."/>
            <person name="Kavagutti S V."/>
        </authorList>
    </citation>
    <scope>NUCLEOTIDE SEQUENCE</scope>
</reference>
<dbReference type="EMBL" id="LR797063">
    <property type="protein sequence ID" value="CAB4184547.1"/>
    <property type="molecule type" value="Genomic_DNA"/>
</dbReference>